<evidence type="ECO:0000256" key="1">
    <source>
        <dbReference type="SAM" id="MobiDB-lite"/>
    </source>
</evidence>
<sequence length="658" mass="71547">MSASRLPTSSRPSRPEPAQRDYTPHVRLLPKPSHLQTNLQPHHIHAPRPRVPLVQSRVLPVPKHLPSGRTIRPRTTFPVDSTVSANVSAPTQASLLSLFDNALVRLQSEFISLQSTCLRVLSQEREMINIEKMAAHQERIILAAERLSWYQERQNAVRERMFPQQRIEPGPTPAVAAGAPPPAPKEKEAKKETKPEGKGRKRARADSYSEPCTGSSSSSVSFASTTTLADSDSNSDTDVEDGPLPSLAYPKWSPPRDGPREFPPMSTNSNTDAIVSPTSLSPDSAAPPPTSAPPSSSGSSSSAMSIYSLIRSPPTRARSANAILSNERPRRNEETQRTPSPLSVLASPFDTKARPLKRRRSAPDTSIPVDAPRSRSCDQIARPHDKKPDAPSPIDVIAEEYMLWCAQKTPLTPVMPQTTSSKLFVTPSVTSVESEMGECDMDLDSECGYEMEDGEIPEGNSALLAPVVRSVTPPPRIPSSPALIEDMEEIESSPLASPPHTPHPRTPARLPSPVLSSPTPPATPPARPAKALPAQPHIVKPIQTPAHTRVVEVLDPNHLDLMYIRSGGRLICRACFVKHKATCIDHGARVPPADRKSCASSSVVESFPLLVKHDVLLAHCVRSHPSECAEVARLDPSEVKVARNLMWNGGALKHTARR</sequence>
<proteinExistence type="predicted"/>
<dbReference type="OrthoDB" id="3066809at2759"/>
<dbReference type="EMBL" id="ML213643">
    <property type="protein sequence ID" value="TFK33704.1"/>
    <property type="molecule type" value="Genomic_DNA"/>
</dbReference>
<gene>
    <name evidence="2" type="ORF">BDQ12DRAFT_738637</name>
</gene>
<feature type="region of interest" description="Disordered" evidence="1">
    <location>
        <begin position="1"/>
        <end position="23"/>
    </location>
</feature>
<feature type="compositionally biased region" description="Basic and acidic residues" evidence="1">
    <location>
        <begin position="184"/>
        <end position="198"/>
    </location>
</feature>
<feature type="compositionally biased region" description="Low complexity" evidence="1">
    <location>
        <begin position="293"/>
        <end position="305"/>
    </location>
</feature>
<feature type="compositionally biased region" description="Basic and acidic residues" evidence="1">
    <location>
        <begin position="327"/>
        <end position="336"/>
    </location>
</feature>
<feature type="region of interest" description="Disordered" evidence="1">
    <location>
        <begin position="491"/>
        <end position="531"/>
    </location>
</feature>
<keyword evidence="3" id="KW-1185">Reference proteome</keyword>
<protein>
    <submittedName>
        <fullName evidence="2">Uncharacterized protein</fullName>
    </submittedName>
</protein>
<feature type="compositionally biased region" description="Basic and acidic residues" evidence="1">
    <location>
        <begin position="372"/>
        <end position="389"/>
    </location>
</feature>
<evidence type="ECO:0000313" key="3">
    <source>
        <dbReference type="Proteomes" id="UP000308652"/>
    </source>
</evidence>
<feature type="compositionally biased region" description="Basic and acidic residues" evidence="1">
    <location>
        <begin position="13"/>
        <end position="23"/>
    </location>
</feature>
<feature type="region of interest" description="Disordered" evidence="1">
    <location>
        <begin position="162"/>
        <end position="391"/>
    </location>
</feature>
<accession>A0A5C3LKS3</accession>
<organism evidence="2 3">
    <name type="scientific">Crucibulum laeve</name>
    <dbReference type="NCBI Taxonomy" id="68775"/>
    <lineage>
        <taxon>Eukaryota</taxon>
        <taxon>Fungi</taxon>
        <taxon>Dikarya</taxon>
        <taxon>Basidiomycota</taxon>
        <taxon>Agaricomycotina</taxon>
        <taxon>Agaricomycetes</taxon>
        <taxon>Agaricomycetidae</taxon>
        <taxon>Agaricales</taxon>
        <taxon>Agaricineae</taxon>
        <taxon>Nidulariaceae</taxon>
        <taxon>Crucibulum</taxon>
    </lineage>
</organism>
<name>A0A5C3LKS3_9AGAR</name>
<evidence type="ECO:0000313" key="2">
    <source>
        <dbReference type="EMBL" id="TFK33704.1"/>
    </source>
</evidence>
<feature type="compositionally biased region" description="Low complexity" evidence="1">
    <location>
        <begin position="208"/>
        <end position="227"/>
    </location>
</feature>
<dbReference type="Proteomes" id="UP000308652">
    <property type="component" value="Unassembled WGS sequence"/>
</dbReference>
<reference evidence="2 3" key="1">
    <citation type="journal article" date="2019" name="Nat. Ecol. Evol.">
        <title>Megaphylogeny resolves global patterns of mushroom evolution.</title>
        <authorList>
            <person name="Varga T."/>
            <person name="Krizsan K."/>
            <person name="Foldi C."/>
            <person name="Dima B."/>
            <person name="Sanchez-Garcia M."/>
            <person name="Sanchez-Ramirez S."/>
            <person name="Szollosi G.J."/>
            <person name="Szarkandi J.G."/>
            <person name="Papp V."/>
            <person name="Albert L."/>
            <person name="Andreopoulos W."/>
            <person name="Angelini C."/>
            <person name="Antonin V."/>
            <person name="Barry K.W."/>
            <person name="Bougher N.L."/>
            <person name="Buchanan P."/>
            <person name="Buyck B."/>
            <person name="Bense V."/>
            <person name="Catcheside P."/>
            <person name="Chovatia M."/>
            <person name="Cooper J."/>
            <person name="Damon W."/>
            <person name="Desjardin D."/>
            <person name="Finy P."/>
            <person name="Geml J."/>
            <person name="Haridas S."/>
            <person name="Hughes K."/>
            <person name="Justo A."/>
            <person name="Karasinski D."/>
            <person name="Kautmanova I."/>
            <person name="Kiss B."/>
            <person name="Kocsube S."/>
            <person name="Kotiranta H."/>
            <person name="LaButti K.M."/>
            <person name="Lechner B.E."/>
            <person name="Liimatainen K."/>
            <person name="Lipzen A."/>
            <person name="Lukacs Z."/>
            <person name="Mihaltcheva S."/>
            <person name="Morgado L.N."/>
            <person name="Niskanen T."/>
            <person name="Noordeloos M.E."/>
            <person name="Ohm R.A."/>
            <person name="Ortiz-Santana B."/>
            <person name="Ovrebo C."/>
            <person name="Racz N."/>
            <person name="Riley R."/>
            <person name="Savchenko A."/>
            <person name="Shiryaev A."/>
            <person name="Soop K."/>
            <person name="Spirin V."/>
            <person name="Szebenyi C."/>
            <person name="Tomsovsky M."/>
            <person name="Tulloss R.E."/>
            <person name="Uehling J."/>
            <person name="Grigoriev I.V."/>
            <person name="Vagvolgyi C."/>
            <person name="Papp T."/>
            <person name="Martin F.M."/>
            <person name="Miettinen O."/>
            <person name="Hibbett D.S."/>
            <person name="Nagy L.G."/>
        </authorList>
    </citation>
    <scope>NUCLEOTIDE SEQUENCE [LARGE SCALE GENOMIC DNA]</scope>
    <source>
        <strain evidence="2 3">CBS 166.37</strain>
    </source>
</reference>
<dbReference type="AlphaFoldDB" id="A0A5C3LKS3"/>
<feature type="compositionally biased region" description="Low complexity" evidence="1">
    <location>
        <begin position="1"/>
        <end position="12"/>
    </location>
</feature>
<feature type="compositionally biased region" description="Pro residues" evidence="1">
    <location>
        <begin position="518"/>
        <end position="527"/>
    </location>
</feature>
<feature type="compositionally biased region" description="Pro residues" evidence="1">
    <location>
        <begin position="496"/>
        <end position="505"/>
    </location>
</feature>
<feature type="compositionally biased region" description="Low complexity" evidence="1">
    <location>
        <begin position="507"/>
        <end position="517"/>
    </location>
</feature>